<dbReference type="RefSeq" id="XP_003889904.1">
    <property type="nucleotide sequence ID" value="XM_003889855.1"/>
</dbReference>
<evidence type="ECO:0000313" key="2">
    <source>
        <dbReference type="Proteomes" id="UP000008783"/>
    </source>
</evidence>
<organism evidence="1 2">
    <name type="scientific">Puccinia graminis f. sp. tritici (strain CRL 75-36-700-3 / race SCCL)</name>
    <name type="common">Black stem rust fungus</name>
    <dbReference type="NCBI Taxonomy" id="418459"/>
    <lineage>
        <taxon>Eukaryota</taxon>
        <taxon>Fungi</taxon>
        <taxon>Dikarya</taxon>
        <taxon>Basidiomycota</taxon>
        <taxon>Pucciniomycotina</taxon>
        <taxon>Pucciniomycetes</taxon>
        <taxon>Pucciniales</taxon>
        <taxon>Pucciniaceae</taxon>
        <taxon>Puccinia</taxon>
    </lineage>
</organism>
<gene>
    <name evidence="1" type="ORF">PGTG_21455</name>
</gene>
<proteinExistence type="predicted"/>
<dbReference type="VEuPathDB" id="FungiDB:PGTG_21455"/>
<name>H6QRH3_PUCGT</name>
<dbReference type="AlphaFoldDB" id="H6QRH3"/>
<dbReference type="OrthoDB" id="10277211at2759"/>
<dbReference type="InParanoid" id="H6QRH3"/>
<sequence>MITAYNSSPATAVTLRIPLSSACGVPLDRSPTGPYIWPADMFESLSTSFAISKNRATRALRLYTSLNESIIFFTFNKIITDGRKDAVQHLRRPQLEVTILFATSARAIEPSTPICEYIYSRAS</sequence>
<dbReference type="GeneID" id="13540655"/>
<reference evidence="2" key="1">
    <citation type="journal article" date="2011" name="Proc. Natl. Acad. Sci. U.S.A.">
        <title>Obligate biotrophy features unraveled by the genomic analysis of rust fungi.</title>
        <authorList>
            <person name="Duplessis S."/>
            <person name="Cuomo C.A."/>
            <person name="Lin Y.-C."/>
            <person name="Aerts A."/>
            <person name="Tisserant E."/>
            <person name="Veneault-Fourrey C."/>
            <person name="Joly D.L."/>
            <person name="Hacquard S."/>
            <person name="Amselem J."/>
            <person name="Cantarel B.L."/>
            <person name="Chiu R."/>
            <person name="Coutinho P.M."/>
            <person name="Feau N."/>
            <person name="Field M."/>
            <person name="Frey P."/>
            <person name="Gelhaye E."/>
            <person name="Goldberg J."/>
            <person name="Grabherr M.G."/>
            <person name="Kodira C.D."/>
            <person name="Kohler A."/>
            <person name="Kuees U."/>
            <person name="Lindquist E.A."/>
            <person name="Lucas S.M."/>
            <person name="Mago R."/>
            <person name="Mauceli E."/>
            <person name="Morin E."/>
            <person name="Murat C."/>
            <person name="Pangilinan J.L."/>
            <person name="Park R."/>
            <person name="Pearson M."/>
            <person name="Quesneville H."/>
            <person name="Rouhier N."/>
            <person name="Sakthikumar S."/>
            <person name="Salamov A.A."/>
            <person name="Schmutz J."/>
            <person name="Selles B."/>
            <person name="Shapiro H."/>
            <person name="Tanguay P."/>
            <person name="Tuskan G.A."/>
            <person name="Henrissat B."/>
            <person name="Van de Peer Y."/>
            <person name="Rouze P."/>
            <person name="Ellis J.G."/>
            <person name="Dodds P.N."/>
            <person name="Schein J.E."/>
            <person name="Zhong S."/>
            <person name="Hamelin R.C."/>
            <person name="Grigoriev I.V."/>
            <person name="Szabo L.J."/>
            <person name="Martin F."/>
        </authorList>
    </citation>
    <scope>NUCLEOTIDE SEQUENCE [LARGE SCALE GENOMIC DNA]</scope>
    <source>
        <strain evidence="2">CRL 75-36-700-3 / race SCCL</strain>
    </source>
</reference>
<dbReference type="KEGG" id="pgr:PGTG_21455"/>
<keyword evidence="2" id="KW-1185">Reference proteome</keyword>
<protein>
    <submittedName>
        <fullName evidence="1">Uncharacterized protein</fullName>
    </submittedName>
</protein>
<dbReference type="EMBL" id="DS178282">
    <property type="protein sequence ID" value="EHS63260.1"/>
    <property type="molecule type" value="Genomic_DNA"/>
</dbReference>
<evidence type="ECO:0000313" key="1">
    <source>
        <dbReference type="EMBL" id="EHS63260.1"/>
    </source>
</evidence>
<dbReference type="Proteomes" id="UP000008783">
    <property type="component" value="Unassembled WGS sequence"/>
</dbReference>
<dbReference type="HOGENOM" id="CLU_2016364_0_0_1"/>
<accession>H6QRH3</accession>